<dbReference type="Proteomes" id="UP000215703">
    <property type="component" value="Chromosome"/>
</dbReference>
<dbReference type="EMBL" id="CP029425">
    <property type="protein sequence ID" value="AWL98444.1"/>
    <property type="molecule type" value="Genomic_DNA"/>
</dbReference>
<dbReference type="CDD" id="cd00093">
    <property type="entry name" value="HTH_XRE"/>
    <property type="match status" value="1"/>
</dbReference>
<sequence>MRPKTGAIDKIIGERIRARRIALSWTQQKLGALLDLSFQQVQKYEKGENPVPPSTLAQIARAIRTDIQWFFGATETGVTSHSELREPIEVTSAFNRLGNAKLRRSALAVVKILGN</sequence>
<dbReference type="SMART" id="SM00530">
    <property type="entry name" value="HTH_XRE"/>
    <property type="match status" value="1"/>
</dbReference>
<dbReference type="Pfam" id="PF01381">
    <property type="entry name" value="HTH_3"/>
    <property type="match status" value="1"/>
</dbReference>
<dbReference type="PROSITE" id="PS50943">
    <property type="entry name" value="HTH_CROC1"/>
    <property type="match status" value="1"/>
</dbReference>
<reference evidence="2 3" key="1">
    <citation type="journal article" date="2014" name="Int. J. Syst. Evol. Microbiol.">
        <title>Bradyrhizobium ottawaense sp. nov., a symbiotic nitrogen fixing bacterium from root nodules of soybeans in Canada.</title>
        <authorList>
            <person name="Yu X."/>
            <person name="Cloutier S."/>
            <person name="Tambong J.T."/>
            <person name="Bromfield E.S."/>
        </authorList>
    </citation>
    <scope>NUCLEOTIDE SEQUENCE [LARGE SCALE GENOMIC DNA]</scope>
    <source>
        <strain evidence="2 3">OO99</strain>
    </source>
</reference>
<protein>
    <submittedName>
        <fullName evidence="2">XRE family transcriptional regulator</fullName>
    </submittedName>
</protein>
<accession>A0A2U8PLR0</accession>
<dbReference type="SUPFAM" id="SSF47413">
    <property type="entry name" value="lambda repressor-like DNA-binding domains"/>
    <property type="match status" value="1"/>
</dbReference>
<dbReference type="InterPro" id="IPR010982">
    <property type="entry name" value="Lambda_DNA-bd_dom_sf"/>
</dbReference>
<evidence type="ECO:0000313" key="2">
    <source>
        <dbReference type="EMBL" id="AWL98444.1"/>
    </source>
</evidence>
<dbReference type="InterPro" id="IPR001387">
    <property type="entry name" value="Cro/C1-type_HTH"/>
</dbReference>
<dbReference type="AlphaFoldDB" id="A0A2U8PLR0"/>
<evidence type="ECO:0000313" key="3">
    <source>
        <dbReference type="Proteomes" id="UP000215703"/>
    </source>
</evidence>
<dbReference type="KEGG" id="bot:CIT37_35260"/>
<proteinExistence type="predicted"/>
<dbReference type="GO" id="GO:0003677">
    <property type="term" value="F:DNA binding"/>
    <property type="evidence" value="ECO:0007669"/>
    <property type="project" value="InterPro"/>
</dbReference>
<dbReference type="Gene3D" id="1.10.260.40">
    <property type="entry name" value="lambda repressor-like DNA-binding domains"/>
    <property type="match status" value="1"/>
</dbReference>
<name>A0A2U8PLR0_9BRAD</name>
<gene>
    <name evidence="2" type="ORF">CIT37_35260</name>
</gene>
<evidence type="ECO:0000259" key="1">
    <source>
        <dbReference type="PROSITE" id="PS50943"/>
    </source>
</evidence>
<organism evidence="2 3">
    <name type="scientific">Bradyrhizobium ottawaense</name>
    <dbReference type="NCBI Taxonomy" id="931866"/>
    <lineage>
        <taxon>Bacteria</taxon>
        <taxon>Pseudomonadati</taxon>
        <taxon>Pseudomonadota</taxon>
        <taxon>Alphaproteobacteria</taxon>
        <taxon>Hyphomicrobiales</taxon>
        <taxon>Nitrobacteraceae</taxon>
        <taxon>Bradyrhizobium</taxon>
    </lineage>
</organism>
<feature type="domain" description="HTH cro/C1-type" evidence="1">
    <location>
        <begin position="16"/>
        <end position="70"/>
    </location>
</feature>
<reference evidence="2 3" key="2">
    <citation type="journal article" date="2017" name="Syst. Appl. Microbiol.">
        <title>Soybeans inoculated with root zone soils of Canadian native legumes harbour diverse and novel Bradyrhizobium spp. that possess agricultural potential.</title>
        <authorList>
            <person name="Bromfield E.S.P."/>
            <person name="Cloutier S."/>
            <person name="Tambong J.T."/>
            <person name="Tran Thi T.V."/>
        </authorList>
    </citation>
    <scope>NUCLEOTIDE SEQUENCE [LARGE SCALE GENOMIC DNA]</scope>
    <source>
        <strain evidence="2 3">OO99</strain>
    </source>
</reference>